<evidence type="ECO:0000256" key="2">
    <source>
        <dbReference type="ARBA" id="ARBA00005642"/>
    </source>
</evidence>
<keyword evidence="4 5" id="KW-0413">Isomerase</keyword>
<evidence type="ECO:0000256" key="1">
    <source>
        <dbReference type="ARBA" id="ARBA00000385"/>
    </source>
</evidence>
<evidence type="ECO:0000313" key="8">
    <source>
        <dbReference type="EMBL" id="SEF45870.1"/>
    </source>
</evidence>
<dbReference type="EMBL" id="FNUK01000002">
    <property type="protein sequence ID" value="SEF45870.1"/>
    <property type="molecule type" value="Genomic_DNA"/>
</dbReference>
<dbReference type="GO" id="GO:1990481">
    <property type="term" value="P:mRNA pseudouridine synthesis"/>
    <property type="evidence" value="ECO:0007669"/>
    <property type="project" value="TreeGrafter"/>
</dbReference>
<reference evidence="9" key="1">
    <citation type="submission" date="2016-10" db="EMBL/GenBank/DDBJ databases">
        <authorList>
            <person name="Varghese N."/>
            <person name="Submissions S."/>
        </authorList>
    </citation>
    <scope>NUCLEOTIDE SEQUENCE [LARGE SCALE GENOMIC DNA]</scope>
    <source>
        <strain evidence="9">DSM 5463</strain>
    </source>
</reference>
<dbReference type="RefSeq" id="WP_103895297.1">
    <property type="nucleotide sequence ID" value="NZ_FNUK01000002.1"/>
</dbReference>
<keyword evidence="3 5" id="KW-0819">tRNA processing</keyword>
<dbReference type="InterPro" id="IPR002501">
    <property type="entry name" value="PsdUridine_synth_N"/>
</dbReference>
<dbReference type="AlphaFoldDB" id="A0A1H5S5Z7"/>
<dbReference type="SUPFAM" id="SSF55120">
    <property type="entry name" value="Pseudouridine synthase"/>
    <property type="match status" value="1"/>
</dbReference>
<dbReference type="InterPro" id="IPR020103">
    <property type="entry name" value="PsdUridine_synth_cat_dom_sf"/>
</dbReference>
<evidence type="ECO:0000256" key="4">
    <source>
        <dbReference type="ARBA" id="ARBA00023235"/>
    </source>
</evidence>
<dbReference type="PANTHER" id="PTHR13767:SF2">
    <property type="entry name" value="PSEUDOURIDYLATE SYNTHASE TRUB1"/>
    <property type="match status" value="1"/>
</dbReference>
<feature type="domain" description="Pseudouridine synthase II N-terminal" evidence="6">
    <location>
        <begin position="23"/>
        <end position="172"/>
    </location>
</feature>
<dbReference type="Gene3D" id="3.30.2350.10">
    <property type="entry name" value="Pseudouridine synthase"/>
    <property type="match status" value="1"/>
</dbReference>
<evidence type="ECO:0000313" key="9">
    <source>
        <dbReference type="Proteomes" id="UP000242850"/>
    </source>
</evidence>
<evidence type="ECO:0000256" key="3">
    <source>
        <dbReference type="ARBA" id="ARBA00022694"/>
    </source>
</evidence>
<dbReference type="PANTHER" id="PTHR13767">
    <property type="entry name" value="TRNA-PSEUDOURIDINE SYNTHASE"/>
    <property type="match status" value="1"/>
</dbReference>
<dbReference type="InterPro" id="IPR014780">
    <property type="entry name" value="tRNA_psdUridine_synth_TruB"/>
</dbReference>
<proteinExistence type="inferred from homology"/>
<gene>
    <name evidence="5" type="primary">truB</name>
    <name evidence="8" type="ORF">SAMN05660865_00275</name>
</gene>
<comment type="function">
    <text evidence="5">Responsible for synthesis of pseudouridine from uracil-55 in the psi GC loop of transfer RNAs.</text>
</comment>
<dbReference type="Pfam" id="PF16198">
    <property type="entry name" value="TruB_C_2"/>
    <property type="match status" value="1"/>
</dbReference>
<dbReference type="OrthoDB" id="9802309at2"/>
<dbReference type="InterPro" id="IPR032819">
    <property type="entry name" value="TruB_C"/>
</dbReference>
<dbReference type="EC" id="5.4.99.25" evidence="5"/>
<keyword evidence="9" id="KW-1185">Reference proteome</keyword>
<feature type="active site" description="Nucleophile" evidence="5">
    <location>
        <position position="38"/>
    </location>
</feature>
<dbReference type="Proteomes" id="UP000242850">
    <property type="component" value="Unassembled WGS sequence"/>
</dbReference>
<accession>A0A1H5S5Z7</accession>
<dbReference type="NCBIfam" id="TIGR00431">
    <property type="entry name" value="TruB"/>
    <property type="match status" value="1"/>
</dbReference>
<name>A0A1H5S5Z7_9CLOT</name>
<dbReference type="HAMAP" id="MF_01080">
    <property type="entry name" value="TruB_bact"/>
    <property type="match status" value="1"/>
</dbReference>
<comment type="catalytic activity">
    <reaction evidence="1 5">
        <text>uridine(55) in tRNA = pseudouridine(55) in tRNA</text>
        <dbReference type="Rhea" id="RHEA:42532"/>
        <dbReference type="Rhea" id="RHEA-COMP:10101"/>
        <dbReference type="Rhea" id="RHEA-COMP:10102"/>
        <dbReference type="ChEBI" id="CHEBI:65314"/>
        <dbReference type="ChEBI" id="CHEBI:65315"/>
        <dbReference type="EC" id="5.4.99.25"/>
    </reaction>
</comment>
<comment type="similarity">
    <text evidence="2 5">Belongs to the pseudouridine synthase TruB family. Type 1 subfamily.</text>
</comment>
<evidence type="ECO:0000259" key="6">
    <source>
        <dbReference type="Pfam" id="PF01509"/>
    </source>
</evidence>
<feature type="domain" description="tRNA pseudouridylate synthase B C-terminal" evidence="7">
    <location>
        <begin position="173"/>
        <end position="213"/>
    </location>
</feature>
<dbReference type="GO" id="GO:0031119">
    <property type="term" value="P:tRNA pseudouridine synthesis"/>
    <property type="evidence" value="ECO:0007669"/>
    <property type="project" value="UniProtKB-UniRule"/>
</dbReference>
<protein>
    <recommendedName>
        <fullName evidence="5">tRNA pseudouridine synthase B</fullName>
        <ecNumber evidence="5">5.4.99.25</ecNumber>
    </recommendedName>
    <alternativeName>
        <fullName evidence="5">tRNA pseudouridine(55) synthase</fullName>
        <shortName evidence="5">Psi55 synthase</shortName>
    </alternativeName>
    <alternativeName>
        <fullName evidence="5">tRNA pseudouridylate synthase</fullName>
    </alternativeName>
    <alternativeName>
        <fullName evidence="5">tRNA-uridine isomerase</fullName>
    </alternativeName>
</protein>
<organism evidence="8 9">
    <name type="scientific">Caloramator fervidus</name>
    <dbReference type="NCBI Taxonomy" id="29344"/>
    <lineage>
        <taxon>Bacteria</taxon>
        <taxon>Bacillati</taxon>
        <taxon>Bacillota</taxon>
        <taxon>Clostridia</taxon>
        <taxon>Eubacteriales</taxon>
        <taxon>Clostridiaceae</taxon>
        <taxon>Caloramator</taxon>
    </lineage>
</organism>
<dbReference type="CDD" id="cd02573">
    <property type="entry name" value="PseudoU_synth_EcTruB"/>
    <property type="match status" value="1"/>
</dbReference>
<dbReference type="GO" id="GO:0003723">
    <property type="term" value="F:RNA binding"/>
    <property type="evidence" value="ECO:0007669"/>
    <property type="project" value="InterPro"/>
</dbReference>
<evidence type="ECO:0000259" key="7">
    <source>
        <dbReference type="Pfam" id="PF16198"/>
    </source>
</evidence>
<evidence type="ECO:0000256" key="5">
    <source>
        <dbReference type="HAMAP-Rule" id="MF_01080"/>
    </source>
</evidence>
<dbReference type="Pfam" id="PF01509">
    <property type="entry name" value="TruB_N"/>
    <property type="match status" value="1"/>
</dbReference>
<sequence>MDGVLNILKPPGMTSHDVVDYIRKIFKVKKVGHTGTLDPGAAGVLPICIGKATKIVEYLTNDIKEYICELTLGNATDTFDKYGNFLHEEKDCSYITENDIKKIIGCFLGEIEQIPPKYSAIKINGKRAYELARHGVDIEIPSRKVFIYEIELMHFSLPKVLLRVVCSKGTYIRTLCNDIGNALGCSGYMSFLLRTRAGNFKIQDSIPLDMLSKDNIDEILVKIEDALDFPNFYVENKYKKLLINGNSIKVNRFHDKSKRVKIYCDKIFVGIGRLEKTFLYVEKLLI</sequence>
<dbReference type="GO" id="GO:0160148">
    <property type="term" value="F:tRNA pseudouridine(55) synthase activity"/>
    <property type="evidence" value="ECO:0007669"/>
    <property type="project" value="UniProtKB-EC"/>
</dbReference>